<dbReference type="EMBL" id="MNCJ02000322">
    <property type="protein sequence ID" value="KAF5799487.1"/>
    <property type="molecule type" value="Genomic_DNA"/>
</dbReference>
<comment type="caution">
    <text evidence="2">The sequence shown here is derived from an EMBL/GenBank/DDBJ whole genome shotgun (WGS) entry which is preliminary data.</text>
</comment>
<reference evidence="2" key="2">
    <citation type="submission" date="2020-06" db="EMBL/GenBank/DDBJ databases">
        <title>Helianthus annuus Genome sequencing and assembly Release 2.</title>
        <authorList>
            <person name="Gouzy J."/>
            <person name="Langlade N."/>
            <person name="Munos S."/>
        </authorList>
    </citation>
    <scope>NUCLEOTIDE SEQUENCE</scope>
    <source>
        <tissue evidence="2">Leaves</tissue>
    </source>
</reference>
<gene>
    <name evidence="2" type="ORF">HanXRQr2_Chr07g0305071</name>
</gene>
<keyword evidence="1" id="KW-0732">Signal</keyword>
<proteinExistence type="predicted"/>
<dbReference type="AlphaFoldDB" id="A0A9K3IMG3"/>
<sequence length="58" mass="6956">MPHFLLFQVFLFRVWTDTMKTTSIMSAQTQDHCLSECRQTYQLKYMCFSFVMGVEVHI</sequence>
<protein>
    <submittedName>
        <fullName evidence="2">Uncharacterized protein</fullName>
    </submittedName>
</protein>
<organism evidence="2 3">
    <name type="scientific">Helianthus annuus</name>
    <name type="common">Common sunflower</name>
    <dbReference type="NCBI Taxonomy" id="4232"/>
    <lineage>
        <taxon>Eukaryota</taxon>
        <taxon>Viridiplantae</taxon>
        <taxon>Streptophyta</taxon>
        <taxon>Embryophyta</taxon>
        <taxon>Tracheophyta</taxon>
        <taxon>Spermatophyta</taxon>
        <taxon>Magnoliopsida</taxon>
        <taxon>eudicotyledons</taxon>
        <taxon>Gunneridae</taxon>
        <taxon>Pentapetalae</taxon>
        <taxon>asterids</taxon>
        <taxon>campanulids</taxon>
        <taxon>Asterales</taxon>
        <taxon>Asteraceae</taxon>
        <taxon>Asteroideae</taxon>
        <taxon>Heliantheae alliance</taxon>
        <taxon>Heliantheae</taxon>
        <taxon>Helianthus</taxon>
    </lineage>
</organism>
<dbReference type="Gramene" id="mRNA:HanXRQr2_Chr07g0305071">
    <property type="protein sequence ID" value="CDS:HanXRQr2_Chr07g0305071.1"/>
    <property type="gene ID" value="HanXRQr2_Chr07g0305071"/>
</dbReference>
<name>A0A9K3IMG3_HELAN</name>
<keyword evidence="3" id="KW-1185">Reference proteome</keyword>
<feature type="chain" id="PRO_5039913116" evidence="1">
    <location>
        <begin position="17"/>
        <end position="58"/>
    </location>
</feature>
<accession>A0A9K3IMG3</accession>
<evidence type="ECO:0000256" key="1">
    <source>
        <dbReference type="SAM" id="SignalP"/>
    </source>
</evidence>
<evidence type="ECO:0000313" key="2">
    <source>
        <dbReference type="EMBL" id="KAF5799487.1"/>
    </source>
</evidence>
<dbReference type="Proteomes" id="UP000215914">
    <property type="component" value="Unassembled WGS sequence"/>
</dbReference>
<reference evidence="2" key="1">
    <citation type="journal article" date="2017" name="Nature">
        <title>The sunflower genome provides insights into oil metabolism, flowering and Asterid evolution.</title>
        <authorList>
            <person name="Badouin H."/>
            <person name="Gouzy J."/>
            <person name="Grassa C.J."/>
            <person name="Murat F."/>
            <person name="Staton S.E."/>
            <person name="Cottret L."/>
            <person name="Lelandais-Briere C."/>
            <person name="Owens G.L."/>
            <person name="Carrere S."/>
            <person name="Mayjonade B."/>
            <person name="Legrand L."/>
            <person name="Gill N."/>
            <person name="Kane N.C."/>
            <person name="Bowers J.E."/>
            <person name="Hubner S."/>
            <person name="Bellec A."/>
            <person name="Berard A."/>
            <person name="Berges H."/>
            <person name="Blanchet N."/>
            <person name="Boniface M.C."/>
            <person name="Brunel D."/>
            <person name="Catrice O."/>
            <person name="Chaidir N."/>
            <person name="Claudel C."/>
            <person name="Donnadieu C."/>
            <person name="Faraut T."/>
            <person name="Fievet G."/>
            <person name="Helmstetter N."/>
            <person name="King M."/>
            <person name="Knapp S.J."/>
            <person name="Lai Z."/>
            <person name="Le Paslier M.C."/>
            <person name="Lippi Y."/>
            <person name="Lorenzon L."/>
            <person name="Mandel J.R."/>
            <person name="Marage G."/>
            <person name="Marchand G."/>
            <person name="Marquand E."/>
            <person name="Bret-Mestries E."/>
            <person name="Morien E."/>
            <person name="Nambeesan S."/>
            <person name="Nguyen T."/>
            <person name="Pegot-Espagnet P."/>
            <person name="Pouilly N."/>
            <person name="Raftis F."/>
            <person name="Sallet E."/>
            <person name="Schiex T."/>
            <person name="Thomas J."/>
            <person name="Vandecasteele C."/>
            <person name="Vares D."/>
            <person name="Vear F."/>
            <person name="Vautrin S."/>
            <person name="Crespi M."/>
            <person name="Mangin B."/>
            <person name="Burke J.M."/>
            <person name="Salse J."/>
            <person name="Munos S."/>
            <person name="Vincourt P."/>
            <person name="Rieseberg L.H."/>
            <person name="Langlade N.B."/>
        </authorList>
    </citation>
    <scope>NUCLEOTIDE SEQUENCE</scope>
    <source>
        <tissue evidence="2">Leaves</tissue>
    </source>
</reference>
<evidence type="ECO:0000313" key="3">
    <source>
        <dbReference type="Proteomes" id="UP000215914"/>
    </source>
</evidence>
<feature type="signal peptide" evidence="1">
    <location>
        <begin position="1"/>
        <end position="16"/>
    </location>
</feature>